<dbReference type="AlphaFoldDB" id="A0A1D3L559"/>
<evidence type="ECO:0000313" key="2">
    <source>
        <dbReference type="EMBL" id="SCG86676.1"/>
    </source>
</evidence>
<organism evidence="2 3">
    <name type="scientific">Methanobacterium congolense</name>
    <dbReference type="NCBI Taxonomy" id="118062"/>
    <lineage>
        <taxon>Archaea</taxon>
        <taxon>Methanobacteriati</taxon>
        <taxon>Methanobacteriota</taxon>
        <taxon>Methanomada group</taxon>
        <taxon>Methanobacteria</taxon>
        <taxon>Methanobacteriales</taxon>
        <taxon>Methanobacteriaceae</taxon>
        <taxon>Methanobacterium</taxon>
    </lineage>
</organism>
<keyword evidence="1" id="KW-0472">Membrane</keyword>
<evidence type="ECO:0000313" key="3">
    <source>
        <dbReference type="Proteomes" id="UP000094707"/>
    </source>
</evidence>
<feature type="transmembrane region" description="Helical" evidence="1">
    <location>
        <begin position="61"/>
        <end position="79"/>
    </location>
</feature>
<protein>
    <submittedName>
        <fullName evidence="2">Uncharacterized protein</fullName>
    </submittedName>
</protein>
<evidence type="ECO:0000256" key="1">
    <source>
        <dbReference type="SAM" id="Phobius"/>
    </source>
</evidence>
<keyword evidence="3" id="KW-1185">Reference proteome</keyword>
<dbReference type="Proteomes" id="UP000094707">
    <property type="component" value="Chromosome I"/>
</dbReference>
<feature type="transmembrane region" description="Helical" evidence="1">
    <location>
        <begin position="6"/>
        <end position="27"/>
    </location>
</feature>
<keyword evidence="1" id="KW-0812">Transmembrane</keyword>
<dbReference type="RefSeq" id="WP_071907717.1">
    <property type="nucleotide sequence ID" value="NZ_LT607756.1"/>
</dbReference>
<accession>A0A1D3L559</accession>
<name>A0A1D3L559_9EURY</name>
<dbReference type="OrthoDB" id="69326at2157"/>
<proteinExistence type="predicted"/>
<keyword evidence="1" id="KW-1133">Transmembrane helix</keyword>
<sequence>MAFVWDPVSVLNLLFCILIVILGYWAYRQKENVVALYIGLGFGLFGISHIAVLLGSQSSEISLLVVRTLGYLVVIFAMYKTAFQR</sequence>
<dbReference type="EMBL" id="LT607756">
    <property type="protein sequence ID" value="SCG86676.1"/>
    <property type="molecule type" value="Genomic_DNA"/>
</dbReference>
<feature type="transmembrane region" description="Helical" evidence="1">
    <location>
        <begin position="34"/>
        <end position="55"/>
    </location>
</feature>
<gene>
    <name evidence="2" type="ORF">MCBB_2134</name>
</gene>
<reference evidence="2 3" key="1">
    <citation type="submission" date="2016-08" db="EMBL/GenBank/DDBJ databases">
        <authorList>
            <person name="Seilhamer J.J."/>
        </authorList>
    </citation>
    <scope>NUCLEOTIDE SEQUENCE [LARGE SCALE GENOMIC DNA]</scope>
    <source>
        <strain evidence="2">Buetzberg</strain>
    </source>
</reference>
<dbReference type="KEGG" id="mcub:MCBB_2134"/>
<dbReference type="GeneID" id="30412970"/>